<sequence>MIQHYIGTSILALGSAIALSLGLAQPQSVAQNACPGAHNTDLPFQTNRTRKVALYPFGVQVTIPLLTRAVLRNDGSVNIMAQSDYLLLQCIAKGIPVEGTDAVYTKDFRLHPNPKKQTALAFAQAVKSPYFLEPVSSQSINGIEFFLREAKEQRGLSSEIAYAWFQVPGQNGILEATAGTKADLVDFLRRIQILGSAANQNTSEQNEQEATNPDSLILPALKLRRRLSAPPVVEYKPIPLIFVFDELARIASGAMMGAMM</sequence>
<keyword evidence="3" id="KW-1185">Reference proteome</keyword>
<evidence type="ECO:0000313" key="2">
    <source>
        <dbReference type="EMBL" id="NCJ06247.1"/>
    </source>
</evidence>
<organism evidence="2 3">
    <name type="scientific">Petrachloros mirabilis ULC683</name>
    <dbReference type="NCBI Taxonomy" id="2781853"/>
    <lineage>
        <taxon>Bacteria</taxon>
        <taxon>Bacillati</taxon>
        <taxon>Cyanobacteriota</taxon>
        <taxon>Cyanophyceae</taxon>
        <taxon>Synechococcales</taxon>
        <taxon>Petrachlorosaceae</taxon>
        <taxon>Petrachloros</taxon>
        <taxon>Petrachloros mirabilis</taxon>
    </lineage>
</organism>
<accession>A0A8K1ZYY3</accession>
<dbReference type="AlphaFoldDB" id="A0A8K1ZYY3"/>
<feature type="chain" id="PRO_5035433032" evidence="1">
    <location>
        <begin position="31"/>
        <end position="260"/>
    </location>
</feature>
<comment type="caution">
    <text evidence="2">The sequence shown here is derived from an EMBL/GenBank/DDBJ whole genome shotgun (WGS) entry which is preliminary data.</text>
</comment>
<name>A0A8K1ZYY3_9CYAN</name>
<protein>
    <submittedName>
        <fullName evidence="2">Uncharacterized protein</fullName>
    </submittedName>
</protein>
<dbReference type="RefSeq" id="WP_161824731.1">
    <property type="nucleotide sequence ID" value="NZ_WVIC01000011.1"/>
</dbReference>
<reference evidence="2" key="1">
    <citation type="submission" date="2019-12" db="EMBL/GenBank/DDBJ databases">
        <title>High-Quality draft genome sequences of three cyanobacteria isolated from the limestone walls of the Old Cathedral of Coimbra.</title>
        <authorList>
            <person name="Tiago I."/>
            <person name="Soares F."/>
            <person name="Portugal A."/>
        </authorList>
    </citation>
    <scope>NUCLEOTIDE SEQUENCE [LARGE SCALE GENOMIC DNA]</scope>
    <source>
        <strain evidence="2">C</strain>
    </source>
</reference>
<proteinExistence type="predicted"/>
<dbReference type="EMBL" id="WVIC01000011">
    <property type="protein sequence ID" value="NCJ06247.1"/>
    <property type="molecule type" value="Genomic_DNA"/>
</dbReference>
<gene>
    <name evidence="2" type="ORF">GS597_06895</name>
</gene>
<feature type="signal peptide" evidence="1">
    <location>
        <begin position="1"/>
        <end position="30"/>
    </location>
</feature>
<keyword evidence="1" id="KW-0732">Signal</keyword>
<evidence type="ECO:0000256" key="1">
    <source>
        <dbReference type="SAM" id="SignalP"/>
    </source>
</evidence>
<dbReference type="Proteomes" id="UP000607397">
    <property type="component" value="Unassembled WGS sequence"/>
</dbReference>
<evidence type="ECO:0000313" key="3">
    <source>
        <dbReference type="Proteomes" id="UP000607397"/>
    </source>
</evidence>